<keyword evidence="1" id="KW-0732">Signal</keyword>
<dbReference type="PROSITE" id="PS51318">
    <property type="entry name" value="TAT"/>
    <property type="match status" value="1"/>
</dbReference>
<name>A0A1I4KFY8_9BURK</name>
<protein>
    <recommendedName>
        <fullName evidence="2">DUF6916 domain-containing protein</fullName>
    </recommendedName>
</protein>
<keyword evidence="4" id="KW-1185">Reference proteome</keyword>
<dbReference type="STRING" id="758825.SAMN02982985_01486"/>
<dbReference type="Proteomes" id="UP000199470">
    <property type="component" value="Unassembled WGS sequence"/>
</dbReference>
<proteinExistence type="predicted"/>
<feature type="domain" description="DUF6916" evidence="2">
    <location>
        <begin position="37"/>
        <end position="131"/>
    </location>
</feature>
<sequence length="137" mass="14123">MMKRRNLLKLGGGSLALAGLGLAASRPAAAAADFVWSRAAAEALVGQPFWLNHPELGAVGLTLEAVSGTPAATAPAAAGATRSEQFSLLFVGPRGQQAGQGSYELDHERIGRFTLLLVPAAPRPGASVYRSDFNLLA</sequence>
<reference evidence="3 4" key="1">
    <citation type="submission" date="2016-10" db="EMBL/GenBank/DDBJ databases">
        <authorList>
            <person name="de Groot N.N."/>
        </authorList>
    </citation>
    <scope>NUCLEOTIDE SEQUENCE [LARGE SCALE GENOMIC DNA]</scope>
    <source>
        <strain evidence="3 4">ATCC 43154</strain>
    </source>
</reference>
<dbReference type="InterPro" id="IPR054209">
    <property type="entry name" value="DUF6916"/>
</dbReference>
<evidence type="ECO:0000313" key="4">
    <source>
        <dbReference type="Proteomes" id="UP000199470"/>
    </source>
</evidence>
<dbReference type="OrthoDB" id="8776981at2"/>
<evidence type="ECO:0000259" key="2">
    <source>
        <dbReference type="Pfam" id="PF21880"/>
    </source>
</evidence>
<dbReference type="AlphaFoldDB" id="A0A1I4KFY8"/>
<dbReference type="RefSeq" id="WP_139236334.1">
    <property type="nucleotide sequence ID" value="NZ_FOTW01000007.1"/>
</dbReference>
<dbReference type="EMBL" id="FOTW01000007">
    <property type="protein sequence ID" value="SFL77684.1"/>
    <property type="molecule type" value="Genomic_DNA"/>
</dbReference>
<dbReference type="InterPro" id="IPR006311">
    <property type="entry name" value="TAT_signal"/>
</dbReference>
<dbReference type="Pfam" id="PF21880">
    <property type="entry name" value="DUF6916"/>
    <property type="match status" value="1"/>
</dbReference>
<gene>
    <name evidence="3" type="ORF">SAMN02982985_01486</name>
</gene>
<evidence type="ECO:0000256" key="1">
    <source>
        <dbReference type="SAM" id="SignalP"/>
    </source>
</evidence>
<evidence type="ECO:0000313" key="3">
    <source>
        <dbReference type="EMBL" id="SFL77684.1"/>
    </source>
</evidence>
<feature type="chain" id="PRO_5011549978" description="DUF6916 domain-containing protein" evidence="1">
    <location>
        <begin position="31"/>
        <end position="137"/>
    </location>
</feature>
<organism evidence="3 4">
    <name type="scientific">Rugamonas rubra</name>
    <dbReference type="NCBI Taxonomy" id="758825"/>
    <lineage>
        <taxon>Bacteria</taxon>
        <taxon>Pseudomonadati</taxon>
        <taxon>Pseudomonadota</taxon>
        <taxon>Betaproteobacteria</taxon>
        <taxon>Burkholderiales</taxon>
        <taxon>Oxalobacteraceae</taxon>
        <taxon>Telluria group</taxon>
        <taxon>Rugamonas</taxon>
    </lineage>
</organism>
<accession>A0A1I4KFY8</accession>
<feature type="signal peptide" evidence="1">
    <location>
        <begin position="1"/>
        <end position="30"/>
    </location>
</feature>